<evidence type="ECO:0000256" key="8">
    <source>
        <dbReference type="PROSITE-ProRule" id="PRU00283"/>
    </source>
</evidence>
<keyword evidence="7" id="KW-0206">Cytoskeleton</keyword>
<evidence type="ECO:0000256" key="4">
    <source>
        <dbReference type="ARBA" id="ARBA00022741"/>
    </source>
</evidence>
<dbReference type="Pfam" id="PF00225">
    <property type="entry name" value="Kinesin"/>
    <property type="match status" value="1"/>
</dbReference>
<dbReference type="PANTHER" id="PTHR47972">
    <property type="entry name" value="KINESIN-LIKE PROTEIN KLP-3"/>
    <property type="match status" value="1"/>
</dbReference>
<comment type="subcellular location">
    <subcellularLocation>
        <location evidence="1">Cytoplasm</location>
        <location evidence="1">Cytoskeleton</location>
    </subcellularLocation>
</comment>
<feature type="compositionally biased region" description="Polar residues" evidence="11">
    <location>
        <begin position="41"/>
        <end position="57"/>
    </location>
</feature>
<feature type="coiled-coil region" evidence="10">
    <location>
        <begin position="248"/>
        <end position="289"/>
    </location>
</feature>
<evidence type="ECO:0000256" key="11">
    <source>
        <dbReference type="SAM" id="MobiDB-lite"/>
    </source>
</evidence>
<dbReference type="PRINTS" id="PR00380">
    <property type="entry name" value="KINESINHEAVY"/>
</dbReference>
<dbReference type="CDD" id="cd01366">
    <property type="entry name" value="KISc_C_terminal"/>
    <property type="match status" value="1"/>
</dbReference>
<gene>
    <name evidence="13" type="ORF">V5799_020615</name>
</gene>
<evidence type="ECO:0000256" key="3">
    <source>
        <dbReference type="ARBA" id="ARBA00022701"/>
    </source>
</evidence>
<comment type="caution">
    <text evidence="13">The sequence shown here is derived from an EMBL/GenBank/DDBJ whole genome shotgun (WGS) entry which is preliminary data.</text>
</comment>
<dbReference type="Proteomes" id="UP001321473">
    <property type="component" value="Unassembled WGS sequence"/>
</dbReference>
<proteinExistence type="inferred from homology"/>
<feature type="binding site" evidence="8">
    <location>
        <begin position="379"/>
        <end position="386"/>
    </location>
    <ligand>
        <name>ATP</name>
        <dbReference type="ChEBI" id="CHEBI:30616"/>
    </ligand>
</feature>
<dbReference type="InterPro" id="IPR019821">
    <property type="entry name" value="Kinesin_motor_CS"/>
</dbReference>
<evidence type="ECO:0000256" key="5">
    <source>
        <dbReference type="ARBA" id="ARBA00022840"/>
    </source>
</evidence>
<dbReference type="GO" id="GO:0003777">
    <property type="term" value="F:microtubule motor activity"/>
    <property type="evidence" value="ECO:0007669"/>
    <property type="project" value="InterPro"/>
</dbReference>
<dbReference type="Gene3D" id="1.10.287.1490">
    <property type="match status" value="1"/>
</dbReference>
<organism evidence="13 14">
    <name type="scientific">Amblyomma americanum</name>
    <name type="common">Lone star tick</name>
    <dbReference type="NCBI Taxonomy" id="6943"/>
    <lineage>
        <taxon>Eukaryota</taxon>
        <taxon>Metazoa</taxon>
        <taxon>Ecdysozoa</taxon>
        <taxon>Arthropoda</taxon>
        <taxon>Chelicerata</taxon>
        <taxon>Arachnida</taxon>
        <taxon>Acari</taxon>
        <taxon>Parasitiformes</taxon>
        <taxon>Ixodida</taxon>
        <taxon>Ixodoidea</taxon>
        <taxon>Ixodidae</taxon>
        <taxon>Amblyomminae</taxon>
        <taxon>Amblyomma</taxon>
    </lineage>
</organism>
<dbReference type="GO" id="GO:0008017">
    <property type="term" value="F:microtubule binding"/>
    <property type="evidence" value="ECO:0007669"/>
    <property type="project" value="InterPro"/>
</dbReference>
<evidence type="ECO:0000256" key="10">
    <source>
        <dbReference type="SAM" id="Coils"/>
    </source>
</evidence>
<feature type="region of interest" description="Disordered" evidence="11">
    <location>
        <begin position="1"/>
        <end position="73"/>
    </location>
</feature>
<dbReference type="FunFam" id="3.40.850.10:FF:000113">
    <property type="entry name" value="Kinesin-like protein"/>
    <property type="match status" value="1"/>
</dbReference>
<feature type="coiled-coil region" evidence="10">
    <location>
        <begin position="122"/>
        <end position="167"/>
    </location>
</feature>
<reference evidence="13 14" key="1">
    <citation type="journal article" date="2023" name="Arcadia Sci">
        <title>De novo assembly of a long-read Amblyomma americanum tick genome.</title>
        <authorList>
            <person name="Chou S."/>
            <person name="Poskanzer K.E."/>
            <person name="Rollins M."/>
            <person name="Thuy-Boun P.S."/>
        </authorList>
    </citation>
    <scope>NUCLEOTIDE SEQUENCE [LARGE SCALE GENOMIC DNA]</scope>
    <source>
        <strain evidence="13">F_SG_1</strain>
        <tissue evidence="13">Salivary glands</tissue>
    </source>
</reference>
<evidence type="ECO:0000256" key="2">
    <source>
        <dbReference type="ARBA" id="ARBA00010899"/>
    </source>
</evidence>
<evidence type="ECO:0000256" key="1">
    <source>
        <dbReference type="ARBA" id="ARBA00004245"/>
    </source>
</evidence>
<dbReference type="GO" id="GO:0005874">
    <property type="term" value="C:microtubule"/>
    <property type="evidence" value="ECO:0007669"/>
    <property type="project" value="UniProtKB-KW"/>
</dbReference>
<dbReference type="EMBL" id="JARKHS020011154">
    <property type="protein sequence ID" value="KAK8778043.1"/>
    <property type="molecule type" value="Genomic_DNA"/>
</dbReference>
<keyword evidence="6 8" id="KW-0505">Motor protein</keyword>
<evidence type="ECO:0000313" key="14">
    <source>
        <dbReference type="Proteomes" id="UP001321473"/>
    </source>
</evidence>
<evidence type="ECO:0000256" key="9">
    <source>
        <dbReference type="RuleBase" id="RU000394"/>
    </source>
</evidence>
<keyword evidence="3 9" id="KW-0493">Microtubule</keyword>
<evidence type="ECO:0000259" key="12">
    <source>
        <dbReference type="PROSITE" id="PS50067"/>
    </source>
</evidence>
<dbReference type="SUPFAM" id="SSF52540">
    <property type="entry name" value="P-loop containing nucleoside triphosphate hydrolases"/>
    <property type="match status" value="1"/>
</dbReference>
<sequence length="632" mass="68542">MSQPPSLPGGSGQRAAGAPVRKLRSPSKRPAAPGFGMLRRSVSTTAIKENRPANTAEQPKRPRPGAVMPPPLSRLKRNVAGSAANIATGATGSARPKAPVVAAALAPSAAGKRKPWDLQGRIHDLEERMKGLSGEKEQLSLQSTTRLQELEKVVAELNEEHTKTAKLSATVSELQLALSTTEAKLTSAVSERDSLALQLTSATEQVATLQRSLAEVTGALAGLRCERTALMAAQESLEDQRATLAADKGRLESLVADLRAKVAEQQEELNASEQDRRALHNSLQELKCSHTSGNIRVFCRLRPLLPSEKAPQRPFLLLPDERTVEVLRTDPEAQRETVLTFSFDRVFPGVASQAEVYTEVSQLVQSALDGYHVCIFAYGQTGAGKTHTMEGDEDDELRGIIPRALHQVFEASLKQPQWTYTMVASFVEVYNETLRDLLVPPSQADKAPPLQLKMTSKDGPVTVASLTEVPVQSAQQIGQLLRCARKNRAVAATKCNERSSRSHSVFRLDITGHNAHTGLGCRGRLNLVDLAGSERLSESQSAGARLREAQNINRSLANLGNVILALSNRADHVPYRNSKLTHLLMDSLGGNSKTLMLLNISPREENIGETINSLRFATTVNQCQIGTARKNL</sequence>
<keyword evidence="7" id="KW-0963">Cytoplasm</keyword>
<feature type="domain" description="Kinesin motor" evidence="12">
    <location>
        <begin position="294"/>
        <end position="623"/>
    </location>
</feature>
<evidence type="ECO:0000256" key="7">
    <source>
        <dbReference type="ARBA" id="ARBA00023212"/>
    </source>
</evidence>
<dbReference type="GO" id="GO:0005524">
    <property type="term" value="F:ATP binding"/>
    <property type="evidence" value="ECO:0007669"/>
    <property type="project" value="UniProtKB-UniRule"/>
</dbReference>
<keyword evidence="14" id="KW-1185">Reference proteome</keyword>
<evidence type="ECO:0000313" key="13">
    <source>
        <dbReference type="EMBL" id="KAK8778043.1"/>
    </source>
</evidence>
<dbReference type="SUPFAM" id="SSF90257">
    <property type="entry name" value="Myosin rod fragments"/>
    <property type="match status" value="1"/>
</dbReference>
<dbReference type="InterPro" id="IPR027417">
    <property type="entry name" value="P-loop_NTPase"/>
</dbReference>
<dbReference type="AlphaFoldDB" id="A0AAQ4EU79"/>
<dbReference type="Gene3D" id="3.40.850.10">
    <property type="entry name" value="Kinesin motor domain"/>
    <property type="match status" value="1"/>
</dbReference>
<dbReference type="InterPro" id="IPR001752">
    <property type="entry name" value="Kinesin_motor_dom"/>
</dbReference>
<evidence type="ECO:0000256" key="6">
    <source>
        <dbReference type="ARBA" id="ARBA00023175"/>
    </source>
</evidence>
<dbReference type="PANTHER" id="PTHR47972:SF45">
    <property type="entry name" value="PROTEIN CLARET SEGREGATIONAL"/>
    <property type="match status" value="1"/>
</dbReference>
<accession>A0AAQ4EU79</accession>
<dbReference type="InterPro" id="IPR027640">
    <property type="entry name" value="Kinesin-like_fam"/>
</dbReference>
<keyword evidence="5 8" id="KW-0067">ATP-binding</keyword>
<protein>
    <recommendedName>
        <fullName evidence="9">Kinesin-like protein</fullName>
    </recommendedName>
</protein>
<keyword evidence="10" id="KW-0175">Coiled coil</keyword>
<keyword evidence="4 8" id="KW-0547">Nucleotide-binding</keyword>
<name>A0AAQ4EU79_AMBAM</name>
<dbReference type="PROSITE" id="PS00411">
    <property type="entry name" value="KINESIN_MOTOR_1"/>
    <property type="match status" value="1"/>
</dbReference>
<dbReference type="PROSITE" id="PS50067">
    <property type="entry name" value="KINESIN_MOTOR_2"/>
    <property type="match status" value="1"/>
</dbReference>
<dbReference type="InterPro" id="IPR036961">
    <property type="entry name" value="Kinesin_motor_dom_sf"/>
</dbReference>
<dbReference type="SMART" id="SM00129">
    <property type="entry name" value="KISc"/>
    <property type="match status" value="1"/>
</dbReference>
<comment type="similarity">
    <text evidence="2">Belongs to the TRAFAC class myosin-kinesin ATPase superfamily. Kinesin family. KIN-14 subfamily.</text>
</comment>
<dbReference type="GO" id="GO:0007018">
    <property type="term" value="P:microtubule-based movement"/>
    <property type="evidence" value="ECO:0007669"/>
    <property type="project" value="InterPro"/>
</dbReference>